<sequence length="358" mass="39495">MSITYKLSNKPIHDHSYSPDGSIMAITKENIVEIYQVSSKPTLITTLKGHDKTVASVDISIDGKILTCSQDRNALVWDWDQSKNEYVPTLVLLRINRSANYCRWSPNGSKFAVASSDRIVAVCYYEEENNWWVSKHLKKPIKSTITSLDWHPNNVLLATGSTDGHVRVFSSFIKGLDEKPEGSVWGTKLPFQTLCGDFTNETGGWVHDVKFSLDGDSVGFVSHDSSLTIVSPQGEGVPPVFVNTFTSHLPFKALSFIGPNSVVVSGHNLNLLVFEGPNWQQTRVVDQTVKAVAKVDEDEEISSHDALNMFRQLDLKGRVKEKSTNGGADHTNTVESIRIVNGKVSTSGIDGKVVIFSV</sequence>
<reference evidence="1" key="1">
    <citation type="submission" date="2022-06" db="EMBL/GenBank/DDBJ databases">
        <authorList>
            <person name="Legras J.-L."/>
            <person name="Devillers H."/>
            <person name="Grondin C."/>
        </authorList>
    </citation>
    <scope>NUCLEOTIDE SEQUENCE</scope>
    <source>
        <strain evidence="1">CLIB 1444</strain>
    </source>
</reference>
<accession>A0ACA9Y0X0</accession>
<organism evidence="1 2">
    <name type="scientific">[Candida] jaroonii</name>
    <dbReference type="NCBI Taxonomy" id="467808"/>
    <lineage>
        <taxon>Eukaryota</taxon>
        <taxon>Fungi</taxon>
        <taxon>Dikarya</taxon>
        <taxon>Ascomycota</taxon>
        <taxon>Saccharomycotina</taxon>
        <taxon>Pichiomycetes</taxon>
        <taxon>Debaryomycetaceae</taxon>
        <taxon>Yamadazyma</taxon>
    </lineage>
</organism>
<evidence type="ECO:0000313" key="2">
    <source>
        <dbReference type="Proteomes" id="UP001152531"/>
    </source>
</evidence>
<protein>
    <submittedName>
        <fullName evidence="1">Actin-related protein 2/3 complex subunit 1</fullName>
    </submittedName>
</protein>
<dbReference type="EMBL" id="CALSDN010000001">
    <property type="protein sequence ID" value="CAH6718572.1"/>
    <property type="molecule type" value="Genomic_DNA"/>
</dbReference>
<dbReference type="Proteomes" id="UP001152531">
    <property type="component" value="Unassembled WGS sequence"/>
</dbReference>
<proteinExistence type="predicted"/>
<gene>
    <name evidence="1" type="ORF">CLIB1444_01S09714</name>
</gene>
<name>A0ACA9Y0X0_9ASCO</name>
<comment type="caution">
    <text evidence="1">The sequence shown here is derived from an EMBL/GenBank/DDBJ whole genome shotgun (WGS) entry which is preliminary data.</text>
</comment>
<evidence type="ECO:0000313" key="1">
    <source>
        <dbReference type="EMBL" id="CAH6718572.1"/>
    </source>
</evidence>
<keyword evidence="2" id="KW-1185">Reference proteome</keyword>